<dbReference type="SUPFAM" id="SSF110738">
    <property type="entry name" value="Glycerate kinase I"/>
    <property type="match status" value="1"/>
</dbReference>
<reference evidence="6" key="1">
    <citation type="submission" date="2015-07" db="EMBL/GenBank/DDBJ databases">
        <title>Fjat-10053 dsm26.</title>
        <authorList>
            <person name="Liu B."/>
            <person name="Wang J."/>
            <person name="Zhu Y."/>
            <person name="Liu G."/>
            <person name="Chen Q."/>
            <person name="Chen Z."/>
            <person name="Lan J."/>
            <person name="Che J."/>
            <person name="Ge C."/>
            <person name="Shi H."/>
            <person name="Pan Z."/>
            <person name="Liu X."/>
        </authorList>
    </citation>
    <scope>NUCLEOTIDE SEQUENCE [LARGE SCALE GENOMIC DNA]</scope>
    <source>
        <strain evidence="6">DSM 26</strain>
    </source>
</reference>
<dbReference type="InterPro" id="IPR018197">
    <property type="entry name" value="Glycerate_kinase_RE-like"/>
</dbReference>
<dbReference type="GO" id="GO:0031388">
    <property type="term" value="P:organic acid phosphorylation"/>
    <property type="evidence" value="ECO:0007669"/>
    <property type="project" value="UniProtKB-UniRule"/>
</dbReference>
<evidence type="ECO:0000256" key="1">
    <source>
        <dbReference type="ARBA" id="ARBA00006284"/>
    </source>
</evidence>
<dbReference type="NCBIfam" id="TIGR00045">
    <property type="entry name" value="glycerate kinase"/>
    <property type="match status" value="1"/>
</dbReference>
<dbReference type="InterPro" id="IPR018193">
    <property type="entry name" value="Glyc_kinase_flavodox-like_fold"/>
</dbReference>
<dbReference type="InterPro" id="IPR004381">
    <property type="entry name" value="Glycerate_kinase"/>
</dbReference>
<evidence type="ECO:0000256" key="2">
    <source>
        <dbReference type="ARBA" id="ARBA00022679"/>
    </source>
</evidence>
<proteinExistence type="inferred from homology"/>
<dbReference type="Proteomes" id="UP000036780">
    <property type="component" value="Unassembled WGS sequence"/>
</dbReference>
<dbReference type="AlphaFoldDB" id="A0A0L0QLL4"/>
<evidence type="ECO:0000313" key="5">
    <source>
        <dbReference type="EMBL" id="KNE19414.1"/>
    </source>
</evidence>
<accession>A0A0L0QLL4</accession>
<comment type="caution">
    <text evidence="5">The sequence shown here is derived from an EMBL/GenBank/DDBJ whole genome shotgun (WGS) entry which is preliminary data.</text>
</comment>
<evidence type="ECO:0000256" key="4">
    <source>
        <dbReference type="PIRNR" id="PIRNR006078"/>
    </source>
</evidence>
<name>A0A0L0QLL4_VIRPA</name>
<organism evidence="5 6">
    <name type="scientific">Virgibacillus pantothenticus</name>
    <dbReference type="NCBI Taxonomy" id="1473"/>
    <lineage>
        <taxon>Bacteria</taxon>
        <taxon>Bacillati</taxon>
        <taxon>Bacillota</taxon>
        <taxon>Bacilli</taxon>
        <taxon>Bacillales</taxon>
        <taxon>Bacillaceae</taxon>
        <taxon>Virgibacillus</taxon>
    </lineage>
</organism>
<dbReference type="OrthoDB" id="9774290at2"/>
<dbReference type="PATRIC" id="fig|1473.5.peg.1193"/>
<dbReference type="PANTHER" id="PTHR21599:SF0">
    <property type="entry name" value="GLYCERATE KINASE"/>
    <property type="match status" value="1"/>
</dbReference>
<evidence type="ECO:0000313" key="6">
    <source>
        <dbReference type="Proteomes" id="UP000036780"/>
    </source>
</evidence>
<dbReference type="EMBL" id="LGTO01000007">
    <property type="protein sequence ID" value="KNE19414.1"/>
    <property type="molecule type" value="Genomic_DNA"/>
</dbReference>
<keyword evidence="3 4" id="KW-0418">Kinase</keyword>
<keyword evidence="6" id="KW-1185">Reference proteome</keyword>
<comment type="similarity">
    <text evidence="1 4">Belongs to the glycerate kinase type-1 family.</text>
</comment>
<dbReference type="InterPro" id="IPR036129">
    <property type="entry name" value="Glycerate_kinase_sf"/>
</dbReference>
<gene>
    <name evidence="5" type="ORF">AFK71_13020</name>
</gene>
<keyword evidence="2 4" id="KW-0808">Transferase</keyword>
<dbReference type="Gene3D" id="3.90.1510.10">
    <property type="entry name" value="Glycerate kinase, domain 2"/>
    <property type="match status" value="1"/>
</dbReference>
<sequence>MMVKPKIVIAPDSFKESMTAKQAANAIERGIRSAYGEAFEIDIIPMADGGEGTTQSLADGLKGTLYEKKVTGPLGEKVTATYAISGDGSTAIIEMAEASGLHLVPKEKRNPFLTTTFGTGELIKAALDKNVSKIILGIGGSATNDGGAGMIEALGGVLYSSENNLLNRGGGALIQLTEIELSHLDPRLKSVEIEVACDVDNPLLGPNGASAVYGPQKGATEEMIVPLDDALRNFHEVISKATNKDVKDIPGSGAAGGLGAGLLAVLDAKLTPGIDIVLKETDFSNRVKNADLVITGEGRIDSQTIYGKTPIGVAKAAKQNGVSKVIALCGTLGKGYEAVYEHGIDATFSIAPGPCQLEEAVINGEKYLEGVARNVASVYH</sequence>
<dbReference type="PANTHER" id="PTHR21599">
    <property type="entry name" value="GLYCERATE KINASE"/>
    <property type="match status" value="1"/>
</dbReference>
<dbReference type="Pfam" id="PF02595">
    <property type="entry name" value="Gly_kinase"/>
    <property type="match status" value="1"/>
</dbReference>
<protein>
    <submittedName>
        <fullName evidence="5">Glycerate kinase</fullName>
    </submittedName>
</protein>
<dbReference type="GO" id="GO:0008887">
    <property type="term" value="F:glycerate kinase activity"/>
    <property type="evidence" value="ECO:0007669"/>
    <property type="project" value="UniProtKB-UniRule"/>
</dbReference>
<dbReference type="Gene3D" id="3.40.50.10350">
    <property type="entry name" value="Glycerate kinase, domain 1"/>
    <property type="match status" value="1"/>
</dbReference>
<dbReference type="PIRSF" id="PIRSF006078">
    <property type="entry name" value="GlxK"/>
    <property type="match status" value="1"/>
</dbReference>
<evidence type="ECO:0000256" key="3">
    <source>
        <dbReference type="ARBA" id="ARBA00022777"/>
    </source>
</evidence>